<keyword evidence="3" id="KW-0808">Transferase</keyword>
<evidence type="ECO:0000313" key="3">
    <source>
        <dbReference type="EMBL" id="PQO43660.1"/>
    </source>
</evidence>
<dbReference type="SUPFAM" id="SSF53448">
    <property type="entry name" value="Nucleotide-diphospho-sugar transferases"/>
    <property type="match status" value="1"/>
</dbReference>
<evidence type="ECO:0000313" key="5">
    <source>
        <dbReference type="Proteomes" id="UP000239388"/>
    </source>
</evidence>
<keyword evidence="3" id="KW-0548">Nucleotidyltransferase</keyword>
<dbReference type="PANTHER" id="PTHR47183">
    <property type="entry name" value="GLUCOSE-1-PHOSPHATE CYTIDYLYLTRANSFERASE-RELATED"/>
    <property type="match status" value="1"/>
</dbReference>
<name>A0A2S8GH66_9BACT</name>
<dbReference type="InterPro" id="IPR005835">
    <property type="entry name" value="NTP_transferase_dom"/>
</dbReference>
<dbReference type="Proteomes" id="UP000239388">
    <property type="component" value="Unassembled WGS sequence"/>
</dbReference>
<organism evidence="3 4">
    <name type="scientific">Blastopirellula marina</name>
    <dbReference type="NCBI Taxonomy" id="124"/>
    <lineage>
        <taxon>Bacteria</taxon>
        <taxon>Pseudomonadati</taxon>
        <taxon>Planctomycetota</taxon>
        <taxon>Planctomycetia</taxon>
        <taxon>Pirellulales</taxon>
        <taxon>Pirellulaceae</taxon>
        <taxon>Blastopirellula</taxon>
    </lineage>
</organism>
<dbReference type="Gene3D" id="3.90.550.10">
    <property type="entry name" value="Spore Coat Polysaccharide Biosynthesis Protein SpsA, Chain A"/>
    <property type="match status" value="1"/>
</dbReference>
<evidence type="ECO:0000313" key="2">
    <source>
        <dbReference type="EMBL" id="PQO40045.1"/>
    </source>
</evidence>
<dbReference type="InterPro" id="IPR029044">
    <property type="entry name" value="Nucleotide-diphossugar_trans"/>
</dbReference>
<dbReference type="Pfam" id="PF00483">
    <property type="entry name" value="NTP_transferase"/>
    <property type="match status" value="1"/>
</dbReference>
<dbReference type="PANTHER" id="PTHR47183:SF1">
    <property type="entry name" value="GLUCOSE-1-PHOSPHATE CYTIDYLYLTRANSFERASE"/>
    <property type="match status" value="1"/>
</dbReference>
<dbReference type="InterPro" id="IPR013446">
    <property type="entry name" value="G1P_cyt_trans-like"/>
</dbReference>
<evidence type="ECO:0000259" key="1">
    <source>
        <dbReference type="Pfam" id="PF00483"/>
    </source>
</evidence>
<dbReference type="Proteomes" id="UP000237819">
    <property type="component" value="Unassembled WGS sequence"/>
</dbReference>
<dbReference type="NCBIfam" id="TIGR02623">
    <property type="entry name" value="G1P_cyt_trans"/>
    <property type="match status" value="1"/>
</dbReference>
<reference evidence="4 5" key="1">
    <citation type="submission" date="2018-02" db="EMBL/GenBank/DDBJ databases">
        <title>Comparative genomes isolates from brazilian mangrove.</title>
        <authorList>
            <person name="Araujo J.E."/>
            <person name="Taketani R.G."/>
            <person name="Silva M.C.P."/>
            <person name="Loureco M.V."/>
            <person name="Andreote F.D."/>
        </authorList>
    </citation>
    <scope>NUCLEOTIDE SEQUENCE [LARGE SCALE GENOMIC DNA]</scope>
    <source>
        <strain evidence="2 5">NAP PRIS-MGV</strain>
        <strain evidence="3 4">Nap-Phe MGV</strain>
    </source>
</reference>
<sequence length="274" mass="30656">MSKVVILAGGRGTRLAEETTLRPKPMVEIGGVPILAHIMATYAQFGHHDFLVACGYMGDFIANYFAQWQAGAILQPERNSATIRSIQNVWSVGCIDTGLDSLTGGRVLRLREYLQDDAFMVTYGDGVCDIDIDQLLDFHKSHGRLATVTAVRPPARWGALVMEGDEVRAFAEKCAGMENWINGGYFVFEPEILDYLTDDSTILEREPLEKLAKQGQLMAYKHPNFWQPMDTIHERDVLRKAWDSNTAAWATDAHEFTKWAINSYGITPARKQAA</sequence>
<dbReference type="AlphaFoldDB" id="A0A2S8GH66"/>
<dbReference type="GO" id="GO:0047343">
    <property type="term" value="F:glucose-1-phosphate cytidylyltransferase activity"/>
    <property type="evidence" value="ECO:0007669"/>
    <property type="project" value="InterPro"/>
</dbReference>
<dbReference type="EMBL" id="PUIB01000010">
    <property type="protein sequence ID" value="PQO40045.1"/>
    <property type="molecule type" value="Genomic_DNA"/>
</dbReference>
<gene>
    <name evidence="3" type="primary">rfbF</name>
    <name evidence="3" type="ORF">C5Y93_23775</name>
    <name evidence="2" type="ORF">C5Y98_06935</name>
</gene>
<comment type="caution">
    <text evidence="3">The sequence shown here is derived from an EMBL/GenBank/DDBJ whole genome shotgun (WGS) entry which is preliminary data.</text>
</comment>
<dbReference type="EMBL" id="PUHZ01000023">
    <property type="protein sequence ID" value="PQO43660.1"/>
    <property type="molecule type" value="Genomic_DNA"/>
</dbReference>
<dbReference type="OrthoDB" id="9801899at2"/>
<dbReference type="InterPro" id="IPR046981">
    <property type="entry name" value="G1P_cyt_trans"/>
</dbReference>
<proteinExistence type="predicted"/>
<dbReference type="GO" id="GO:0009243">
    <property type="term" value="P:O antigen biosynthetic process"/>
    <property type="evidence" value="ECO:0007669"/>
    <property type="project" value="InterPro"/>
</dbReference>
<dbReference type="RefSeq" id="WP_105337945.1">
    <property type="nucleotide sequence ID" value="NZ_PUHZ01000023.1"/>
</dbReference>
<accession>A0A2S8GH66</accession>
<feature type="domain" description="Nucleotidyl transferase" evidence="1">
    <location>
        <begin position="3"/>
        <end position="206"/>
    </location>
</feature>
<evidence type="ECO:0000313" key="4">
    <source>
        <dbReference type="Proteomes" id="UP000237819"/>
    </source>
</evidence>
<protein>
    <submittedName>
        <fullName evidence="3">Glucose-1-phosphate cytidylyltransferase</fullName>
    </submittedName>
</protein>